<comment type="caution">
    <text evidence="11">The sequence shown here is derived from an EMBL/GenBank/DDBJ whole genome shotgun (WGS) entry which is preliminary data.</text>
</comment>
<feature type="domain" description="L-asparaginase N-terminal" evidence="9">
    <location>
        <begin position="4"/>
        <end position="192"/>
    </location>
</feature>
<evidence type="ECO:0000256" key="8">
    <source>
        <dbReference type="PROSITE-ProRule" id="PRU10100"/>
    </source>
</evidence>
<protein>
    <recommendedName>
        <fullName evidence="2">asparaginase</fullName>
        <ecNumber evidence="2">3.5.1.1</ecNumber>
    </recommendedName>
</protein>
<dbReference type="EC" id="3.5.1.1" evidence="2"/>
<dbReference type="PROSITE" id="PS00917">
    <property type="entry name" value="ASN_GLN_ASE_2"/>
    <property type="match status" value="1"/>
</dbReference>
<dbReference type="CDD" id="cd08963">
    <property type="entry name" value="L-asparaginase_I"/>
    <property type="match status" value="1"/>
</dbReference>
<keyword evidence="12" id="KW-1185">Reference proteome</keyword>
<dbReference type="InterPro" id="IPR006034">
    <property type="entry name" value="Asparaginase/glutaminase-like"/>
</dbReference>
<dbReference type="InterPro" id="IPR036152">
    <property type="entry name" value="Asp/glu_Ase-like_sf"/>
</dbReference>
<feature type="binding site" evidence="6">
    <location>
        <position position="59"/>
    </location>
    <ligand>
        <name>substrate</name>
    </ligand>
</feature>
<dbReference type="InterPro" id="IPR027473">
    <property type="entry name" value="L-asparaginase_C"/>
</dbReference>
<dbReference type="PROSITE" id="PS51732">
    <property type="entry name" value="ASN_GLN_ASE_3"/>
    <property type="match status" value="1"/>
</dbReference>
<evidence type="ECO:0000256" key="5">
    <source>
        <dbReference type="PIRSR" id="PIRSR001220-1"/>
    </source>
</evidence>
<dbReference type="GO" id="GO:0004067">
    <property type="term" value="F:asparaginase activity"/>
    <property type="evidence" value="ECO:0007669"/>
    <property type="project" value="UniProtKB-UniRule"/>
</dbReference>
<dbReference type="Gene3D" id="3.40.50.40">
    <property type="match status" value="1"/>
</dbReference>
<name>A0A366I9Q2_9FIRM</name>
<dbReference type="SFLD" id="SFLDS00057">
    <property type="entry name" value="Glutaminase/Asparaginase"/>
    <property type="match status" value="1"/>
</dbReference>
<dbReference type="InterPro" id="IPR027475">
    <property type="entry name" value="Asparaginase/glutaminase_AS2"/>
</dbReference>
<dbReference type="NCBIfam" id="TIGR00519">
    <property type="entry name" value="asnASE_I"/>
    <property type="match status" value="1"/>
</dbReference>
<evidence type="ECO:0000256" key="7">
    <source>
        <dbReference type="PROSITE-ProRule" id="PRU10099"/>
    </source>
</evidence>
<feature type="active site" evidence="7">
    <location>
        <position position="13"/>
    </location>
</feature>
<gene>
    <name evidence="11" type="ORF">DES36_10561</name>
</gene>
<dbReference type="Gene3D" id="3.40.50.1170">
    <property type="entry name" value="L-asparaginase, N-terminal domain"/>
    <property type="match status" value="1"/>
</dbReference>
<dbReference type="InterPro" id="IPR006033">
    <property type="entry name" value="AsnA_fam"/>
</dbReference>
<dbReference type="InterPro" id="IPR040919">
    <property type="entry name" value="Asparaginase_C"/>
</dbReference>
<dbReference type="SUPFAM" id="SSF53774">
    <property type="entry name" value="Glutaminase/Asparaginase"/>
    <property type="match status" value="1"/>
</dbReference>
<dbReference type="RefSeq" id="WP_113920115.1">
    <property type="nucleotide sequence ID" value="NZ_QNRX01000005.1"/>
</dbReference>
<evidence type="ECO:0000259" key="10">
    <source>
        <dbReference type="Pfam" id="PF17763"/>
    </source>
</evidence>
<organism evidence="11 12">
    <name type="scientific">Alkalibaculum bacchi</name>
    <dbReference type="NCBI Taxonomy" id="645887"/>
    <lineage>
        <taxon>Bacteria</taxon>
        <taxon>Bacillati</taxon>
        <taxon>Bacillota</taxon>
        <taxon>Clostridia</taxon>
        <taxon>Eubacteriales</taxon>
        <taxon>Eubacteriaceae</taxon>
        <taxon>Alkalibaculum</taxon>
    </lineage>
</organism>
<dbReference type="PRINTS" id="PR00139">
    <property type="entry name" value="ASNGLNASE"/>
</dbReference>
<evidence type="ECO:0000313" key="12">
    <source>
        <dbReference type="Proteomes" id="UP000253490"/>
    </source>
</evidence>
<dbReference type="PANTHER" id="PTHR11707:SF28">
    <property type="entry name" value="60 KDA LYSOPHOSPHOLIPASE"/>
    <property type="match status" value="1"/>
</dbReference>
<evidence type="ECO:0000256" key="1">
    <source>
        <dbReference type="ARBA" id="ARBA00010518"/>
    </source>
</evidence>
<proteinExistence type="inferred from homology"/>
<dbReference type="Proteomes" id="UP000253490">
    <property type="component" value="Unassembled WGS sequence"/>
</dbReference>
<dbReference type="SMART" id="SM00870">
    <property type="entry name" value="Asparaginase"/>
    <property type="match status" value="1"/>
</dbReference>
<dbReference type="PIRSF" id="PIRSF500176">
    <property type="entry name" value="L_ASNase"/>
    <property type="match status" value="1"/>
</dbReference>
<evidence type="ECO:0000256" key="2">
    <source>
        <dbReference type="ARBA" id="ARBA00012920"/>
    </source>
</evidence>
<dbReference type="FunFam" id="3.40.50.1170:FF:000001">
    <property type="entry name" value="L-asparaginase 2"/>
    <property type="match status" value="1"/>
</dbReference>
<dbReference type="FunFam" id="3.40.50.40:FF:000001">
    <property type="entry name" value="L-asparaginase 1"/>
    <property type="match status" value="1"/>
</dbReference>
<comment type="similarity">
    <text evidence="1">Belongs to the asparaginase 1 family.</text>
</comment>
<evidence type="ECO:0000256" key="4">
    <source>
        <dbReference type="ARBA" id="ARBA00049366"/>
    </source>
</evidence>
<dbReference type="InterPro" id="IPR041725">
    <property type="entry name" value="L-asparaginase_I"/>
</dbReference>
<comment type="catalytic activity">
    <reaction evidence="4">
        <text>L-asparagine + H2O = L-aspartate + NH4(+)</text>
        <dbReference type="Rhea" id="RHEA:21016"/>
        <dbReference type="ChEBI" id="CHEBI:15377"/>
        <dbReference type="ChEBI" id="CHEBI:28938"/>
        <dbReference type="ChEBI" id="CHEBI:29991"/>
        <dbReference type="ChEBI" id="CHEBI:58048"/>
        <dbReference type="EC" id="3.5.1.1"/>
    </reaction>
</comment>
<dbReference type="Pfam" id="PF17763">
    <property type="entry name" value="Asparaginase_C"/>
    <property type="match status" value="1"/>
</dbReference>
<sequence>MKKRICIIHTGGTIGMIKTAHGYAPKKGFMKQALSAIQELNSEEMPSYDYIEYDPLLDSSDVSVKEWVKIAKDIEERYHMYDGFVILHGTDTMAYTASALSFMLDGLSKPVILTGSQIPLSEIRNDGRDNIITALLIAANYNIPEVCLYFGSKLMRGNRATKISSDHLIAFDSPNYPFLAEVGVNIEVKNKLIRPTKGDFKVRIFDKRQIAVLKIFPGIQWEVFESLMTSHLKGFVIEALGAGNLPKADHILQGLLKRAKENDTIIVVCTQCLKGSAVIGQYEASSTLSQAGAVSGYDMTVEAAVTKLDYLLSLYDDVETVKRLMETNLRGELTK</sequence>
<feature type="active site" description="O-isoaspartyl threonine intermediate" evidence="5">
    <location>
        <position position="13"/>
    </location>
</feature>
<dbReference type="Pfam" id="PF00710">
    <property type="entry name" value="Asparaginase"/>
    <property type="match status" value="1"/>
</dbReference>
<dbReference type="OrthoDB" id="9788068at2"/>
<feature type="domain" description="Asparaginase/glutaminase C-terminal" evidence="10">
    <location>
        <begin position="209"/>
        <end position="325"/>
    </location>
</feature>
<evidence type="ECO:0000259" key="9">
    <source>
        <dbReference type="Pfam" id="PF00710"/>
    </source>
</evidence>
<dbReference type="EMBL" id="QNRX01000005">
    <property type="protein sequence ID" value="RBP66682.1"/>
    <property type="molecule type" value="Genomic_DNA"/>
</dbReference>
<dbReference type="InterPro" id="IPR020827">
    <property type="entry name" value="Asparaginase/glutaminase_AS1"/>
</dbReference>
<evidence type="ECO:0000256" key="3">
    <source>
        <dbReference type="ARBA" id="ARBA00022801"/>
    </source>
</evidence>
<dbReference type="PROSITE" id="PS00144">
    <property type="entry name" value="ASN_GLN_ASE_1"/>
    <property type="match status" value="1"/>
</dbReference>
<dbReference type="PANTHER" id="PTHR11707">
    <property type="entry name" value="L-ASPARAGINASE"/>
    <property type="match status" value="1"/>
</dbReference>
<feature type="active site" evidence="8">
    <location>
        <position position="90"/>
    </location>
</feature>
<evidence type="ECO:0000256" key="6">
    <source>
        <dbReference type="PIRSR" id="PIRSR001220-2"/>
    </source>
</evidence>
<dbReference type="GO" id="GO:0009066">
    <property type="term" value="P:aspartate family amino acid metabolic process"/>
    <property type="evidence" value="ECO:0007669"/>
    <property type="project" value="UniProtKB-ARBA"/>
</dbReference>
<dbReference type="PIRSF" id="PIRSF001220">
    <property type="entry name" value="L-ASNase_gatD"/>
    <property type="match status" value="1"/>
</dbReference>
<dbReference type="AlphaFoldDB" id="A0A366I9Q2"/>
<dbReference type="InterPro" id="IPR027474">
    <property type="entry name" value="L-asparaginase_N"/>
</dbReference>
<evidence type="ECO:0000313" key="11">
    <source>
        <dbReference type="EMBL" id="RBP66682.1"/>
    </source>
</evidence>
<dbReference type="NCBIfam" id="NF006998">
    <property type="entry name" value="PRK09461.1"/>
    <property type="match status" value="1"/>
</dbReference>
<reference evidence="11 12" key="1">
    <citation type="submission" date="2018-06" db="EMBL/GenBank/DDBJ databases">
        <title>Genomic Encyclopedia of Type Strains, Phase IV (KMG-IV): sequencing the most valuable type-strain genomes for metagenomic binning, comparative biology and taxonomic classification.</title>
        <authorList>
            <person name="Goeker M."/>
        </authorList>
    </citation>
    <scope>NUCLEOTIDE SEQUENCE [LARGE SCALE GENOMIC DNA]</scope>
    <source>
        <strain evidence="11 12">DSM 22112</strain>
    </source>
</reference>
<dbReference type="InterPro" id="IPR037152">
    <property type="entry name" value="L-asparaginase_N_sf"/>
</dbReference>
<feature type="binding site" evidence="6">
    <location>
        <begin position="90"/>
        <end position="91"/>
    </location>
    <ligand>
        <name>substrate</name>
    </ligand>
</feature>
<accession>A0A366I9Q2</accession>
<keyword evidence="3" id="KW-0378">Hydrolase</keyword>